<dbReference type="PANTHER" id="PTHR15207:SF1">
    <property type="entry name" value="GASDERMIN-E"/>
    <property type="match status" value="1"/>
</dbReference>
<evidence type="ECO:0000256" key="1">
    <source>
        <dbReference type="ARBA" id="ARBA00004308"/>
    </source>
</evidence>
<sequence>RTINLNSSLLQQVIERKHEVLCILREKIITTQKCTISEHIQIEEKISGGIGCGRKTVKVSVSENGSMMKDSSVILEIPPATTIAYGVIELFIKHNGQFEFCLLDEQQGGFEKESTEDSSYPHPTLFRDTSFLYQPDA</sequence>
<dbReference type="PANTHER" id="PTHR15207">
    <property type="entry name" value="NONSYNDROMIC HEARING IMPAIRMENT PROTEIN"/>
    <property type="match status" value="1"/>
</dbReference>
<evidence type="ECO:0000256" key="3">
    <source>
        <dbReference type="ARBA" id="ARBA00023136"/>
    </source>
</evidence>
<protein>
    <submittedName>
        <fullName evidence="5">GSDME protein</fullName>
    </submittedName>
</protein>
<dbReference type="InterPro" id="IPR042377">
    <property type="entry name" value="GSDME"/>
</dbReference>
<feature type="non-terminal residue" evidence="5">
    <location>
        <position position="1"/>
    </location>
</feature>
<reference evidence="5 6" key="1">
    <citation type="submission" date="2019-09" db="EMBL/GenBank/DDBJ databases">
        <title>Bird 10,000 Genomes (B10K) Project - Family phase.</title>
        <authorList>
            <person name="Zhang G."/>
        </authorList>
    </citation>
    <scope>NUCLEOTIDE SEQUENCE [LARGE SCALE GENOMIC DNA]</scope>
    <source>
        <strain evidence="5">B10K-DU-029-80</strain>
        <tissue evidence="5">Muscle</tissue>
    </source>
</reference>
<gene>
    <name evidence="5" type="primary">Gsdme</name>
    <name evidence="5" type="ORF">PEDTOR_R07912</name>
</gene>
<organism evidence="5 6">
    <name type="scientific">Pedionomus torquatus</name>
    <name type="common">Plains-wanderer</name>
    <dbReference type="NCBI Taxonomy" id="227192"/>
    <lineage>
        <taxon>Eukaryota</taxon>
        <taxon>Metazoa</taxon>
        <taxon>Chordata</taxon>
        <taxon>Craniata</taxon>
        <taxon>Vertebrata</taxon>
        <taxon>Euteleostomi</taxon>
        <taxon>Archelosauria</taxon>
        <taxon>Archosauria</taxon>
        <taxon>Dinosauria</taxon>
        <taxon>Saurischia</taxon>
        <taxon>Theropoda</taxon>
        <taxon>Coelurosauria</taxon>
        <taxon>Aves</taxon>
        <taxon>Neognathae</taxon>
        <taxon>Neoaves</taxon>
        <taxon>Charadriiformes</taxon>
        <taxon>Pedionomidae</taxon>
        <taxon>Pedionomus</taxon>
    </lineage>
</organism>
<feature type="non-terminal residue" evidence="5">
    <location>
        <position position="137"/>
    </location>
</feature>
<proteinExistence type="inferred from homology"/>
<dbReference type="GO" id="GO:0005737">
    <property type="term" value="C:cytoplasm"/>
    <property type="evidence" value="ECO:0007669"/>
    <property type="project" value="TreeGrafter"/>
</dbReference>
<comment type="caution">
    <text evidence="5">The sequence shown here is derived from an EMBL/GenBank/DDBJ whole genome shotgun (WGS) entry which is preliminary data.</text>
</comment>
<dbReference type="Pfam" id="PF04598">
    <property type="entry name" value="Gasdermin"/>
    <property type="match status" value="1"/>
</dbReference>
<dbReference type="AlphaFoldDB" id="A0A7K6NYV6"/>
<evidence type="ECO:0000259" key="4">
    <source>
        <dbReference type="Pfam" id="PF04598"/>
    </source>
</evidence>
<accession>A0A7K6NYV6</accession>
<keyword evidence="3" id="KW-0472">Membrane</keyword>
<dbReference type="EMBL" id="VZRU01019639">
    <property type="protein sequence ID" value="NWW54232.1"/>
    <property type="molecule type" value="Genomic_DNA"/>
</dbReference>
<dbReference type="Proteomes" id="UP000565207">
    <property type="component" value="Unassembled WGS sequence"/>
</dbReference>
<comment type="subcellular location">
    <subcellularLocation>
        <location evidence="1">Endomembrane system</location>
    </subcellularLocation>
</comment>
<dbReference type="GO" id="GO:0012505">
    <property type="term" value="C:endomembrane system"/>
    <property type="evidence" value="ECO:0007669"/>
    <property type="project" value="UniProtKB-SubCell"/>
</dbReference>
<evidence type="ECO:0000256" key="2">
    <source>
        <dbReference type="ARBA" id="ARBA00009279"/>
    </source>
</evidence>
<feature type="domain" description="Gasdermin pore forming" evidence="4">
    <location>
        <begin position="1"/>
        <end position="112"/>
    </location>
</feature>
<comment type="similarity">
    <text evidence="2">Belongs to the gasdermin family.</text>
</comment>
<dbReference type="InterPro" id="IPR040460">
    <property type="entry name" value="Gasdermin_pore"/>
</dbReference>
<keyword evidence="6" id="KW-1185">Reference proteome</keyword>
<name>A0A7K6NYV6_PEDTO</name>
<evidence type="ECO:0000313" key="5">
    <source>
        <dbReference type="EMBL" id="NWW54232.1"/>
    </source>
</evidence>
<dbReference type="GO" id="GO:0012501">
    <property type="term" value="P:programmed cell death"/>
    <property type="evidence" value="ECO:0007669"/>
    <property type="project" value="InterPro"/>
</dbReference>
<evidence type="ECO:0000313" key="6">
    <source>
        <dbReference type="Proteomes" id="UP000565207"/>
    </source>
</evidence>